<dbReference type="AlphaFoldDB" id="J0YSI1"/>
<dbReference type="Proteomes" id="UP000008947">
    <property type="component" value="Unassembled WGS sequence"/>
</dbReference>
<gene>
    <name evidence="1" type="ORF">MCQ_01478</name>
</gene>
<dbReference type="RefSeq" id="WP_006924549.1">
    <property type="nucleotide sequence ID" value="NZ_JH725025.1"/>
</dbReference>
<proteinExistence type="predicted"/>
<dbReference type="HOGENOM" id="CLU_067753_0_0_5"/>
<dbReference type="eggNOG" id="ENOG50313RC">
    <property type="taxonomic scope" value="Bacteria"/>
</dbReference>
<name>J0YSI1_9HYPH</name>
<dbReference type="PATRIC" id="fig|1094563.3.peg.1712"/>
<protein>
    <submittedName>
        <fullName evidence="1">Uncharacterized protein</fullName>
    </submittedName>
</protein>
<organism evidence="1 2">
    <name type="scientific">Candidatus Bartonella washoeensis Sb944nv</name>
    <dbReference type="NCBI Taxonomy" id="1094563"/>
    <lineage>
        <taxon>Bacteria</taxon>
        <taxon>Pseudomonadati</taxon>
        <taxon>Pseudomonadota</taxon>
        <taxon>Alphaproteobacteria</taxon>
        <taxon>Hyphomicrobiales</taxon>
        <taxon>Bartonellaceae</taxon>
        <taxon>Bartonella</taxon>
    </lineage>
</organism>
<keyword evidence="2" id="KW-1185">Reference proteome</keyword>
<evidence type="ECO:0000313" key="1">
    <source>
        <dbReference type="EMBL" id="EJF77788.1"/>
    </source>
</evidence>
<evidence type="ECO:0000313" key="2">
    <source>
        <dbReference type="Proteomes" id="UP000008947"/>
    </source>
</evidence>
<sequence>MGSKRPTETQQRQVQTFAPPSWADHLFKHGGADAFNLYNSGAGGNVYGGARVAPLSAPTTHAIGGLGSVPSQYQNNALMNLINTPTASASNLGRIASGGLMGGNSYFGQVLREGMDDVENRINRYFSGIGRYGTPDHKDELRKGSGSVYARAMADQYNQDLQHMMHANAMIDQTNQNQLGAANNFLQGYGNAYSNALQGSSLLDAYNQRLVDAERERWLEQDNSGWNKLNMLMNAAHGFAGNYGTTTNNSTASLMQGNNPWKNAIGLLAGASQFAAPYFRRI</sequence>
<dbReference type="EMBL" id="AILU01000042">
    <property type="protein sequence ID" value="EJF77788.1"/>
    <property type="molecule type" value="Genomic_DNA"/>
</dbReference>
<reference evidence="1 2" key="1">
    <citation type="submission" date="2012-03" db="EMBL/GenBank/DDBJ databases">
        <title>The Genome Sequence of Bartonella washoensis Sb944nv.</title>
        <authorList>
            <consortium name="The Broad Institute Genome Sequencing Platform"/>
            <consortium name="The Broad Institute Genome Sequencing Center for Infectious Disease"/>
            <person name="Feldgarden M."/>
            <person name="Kirby J."/>
            <person name="Kosoy M."/>
            <person name="Birtles R."/>
            <person name="Probert W.S."/>
            <person name="Chiaraviglio L."/>
            <person name="Young S.K."/>
            <person name="Zeng Q."/>
            <person name="Gargeya S."/>
            <person name="Fitzgerald M."/>
            <person name="Haas B."/>
            <person name="Abouelleil A."/>
            <person name="Alvarado L."/>
            <person name="Arachchi H.M."/>
            <person name="Berlin A."/>
            <person name="Chapman S.B."/>
            <person name="Gearin G."/>
            <person name="Goldberg J."/>
            <person name="Griggs A."/>
            <person name="Gujja S."/>
            <person name="Hansen M."/>
            <person name="Heiman D."/>
            <person name="Howarth C."/>
            <person name="Larimer J."/>
            <person name="Lui A."/>
            <person name="MacDonald P.J.P."/>
            <person name="McCowen C."/>
            <person name="Montmayeur A."/>
            <person name="Murphy C."/>
            <person name="Neiman D."/>
            <person name="Pearson M."/>
            <person name="Priest M."/>
            <person name="Roberts A."/>
            <person name="Saif S."/>
            <person name="Shea T."/>
            <person name="Sisk P."/>
            <person name="Stolte C."/>
            <person name="Sykes S."/>
            <person name="Wortman J."/>
            <person name="Nusbaum C."/>
            <person name="Birren B."/>
        </authorList>
    </citation>
    <scope>NUCLEOTIDE SEQUENCE [LARGE SCALE GENOMIC DNA]</scope>
    <source>
        <strain evidence="1 2">Sb944nv</strain>
    </source>
</reference>
<accession>J0YSI1</accession>
<comment type="caution">
    <text evidence="1">The sequence shown here is derived from an EMBL/GenBank/DDBJ whole genome shotgun (WGS) entry which is preliminary data.</text>
</comment>